<evidence type="ECO:0000256" key="1">
    <source>
        <dbReference type="SAM" id="SignalP"/>
    </source>
</evidence>
<keyword evidence="4" id="KW-1185">Reference proteome</keyword>
<dbReference type="PANTHER" id="PTHR33387">
    <property type="entry name" value="RMLC-LIKE JELLY ROLL FOLD PROTEIN"/>
    <property type="match status" value="1"/>
</dbReference>
<dbReference type="AlphaFoldDB" id="A0A166YBP2"/>
<dbReference type="EMBL" id="AZHA01000034">
    <property type="protein sequence ID" value="OAA36733.1"/>
    <property type="molecule type" value="Genomic_DNA"/>
</dbReference>
<keyword evidence="1" id="KW-0732">Signal</keyword>
<evidence type="ECO:0000313" key="3">
    <source>
        <dbReference type="EMBL" id="OAA36733.1"/>
    </source>
</evidence>
<comment type="caution">
    <text evidence="3">The sequence shown here is derived from an EMBL/GenBank/DDBJ whole genome shotgun (WGS) entry which is preliminary data.</text>
</comment>
<dbReference type="Gene3D" id="2.60.120.10">
    <property type="entry name" value="Jelly Rolls"/>
    <property type="match status" value="1"/>
</dbReference>
<sequence length="183" mass="19732">MHALTLTVLATAATAVLAAAVPSDSTSSNHHKSINERSAQDVISKLNLTSNPEKGYYVQTFIDPELINGNRSASTAIYYLLEGSAGDSVWHRVDAAEVWHWYAGAPLTLSLSWDDGKPVDKQVLGQDIFGGESPQVIILKDQWQSAKSHGNWTLVGTTVAPAFDPKDGYELAPPGWKPKGSKC</sequence>
<dbReference type="CDD" id="cd06121">
    <property type="entry name" value="cupin_YML079wp"/>
    <property type="match status" value="1"/>
</dbReference>
<feature type="domain" description="DUF985" evidence="2">
    <location>
        <begin position="40"/>
        <end position="167"/>
    </location>
</feature>
<name>A0A166YBP2_9HYPO</name>
<proteinExistence type="predicted"/>
<dbReference type="SUPFAM" id="SSF51182">
    <property type="entry name" value="RmlC-like cupins"/>
    <property type="match status" value="1"/>
</dbReference>
<evidence type="ECO:0000313" key="4">
    <source>
        <dbReference type="Proteomes" id="UP000076863"/>
    </source>
</evidence>
<dbReference type="InterPro" id="IPR011051">
    <property type="entry name" value="RmlC_Cupin_sf"/>
</dbReference>
<dbReference type="InterPro" id="IPR009327">
    <property type="entry name" value="Cupin_DUF985"/>
</dbReference>
<feature type="signal peptide" evidence="1">
    <location>
        <begin position="1"/>
        <end position="18"/>
    </location>
</feature>
<evidence type="ECO:0000259" key="2">
    <source>
        <dbReference type="Pfam" id="PF06172"/>
    </source>
</evidence>
<accession>A0A166YBP2</accession>
<dbReference type="PANTHER" id="PTHR33387:SF3">
    <property type="entry name" value="DUF985 DOMAIN-CONTAINING PROTEIN"/>
    <property type="match status" value="1"/>
</dbReference>
<gene>
    <name evidence="3" type="ORF">BBO_08012</name>
</gene>
<dbReference type="InterPro" id="IPR014710">
    <property type="entry name" value="RmlC-like_jellyroll"/>
</dbReference>
<dbReference type="Proteomes" id="UP000076863">
    <property type="component" value="Unassembled WGS sequence"/>
</dbReference>
<organism evidence="3 4">
    <name type="scientific">Beauveria brongniartii RCEF 3172</name>
    <dbReference type="NCBI Taxonomy" id="1081107"/>
    <lineage>
        <taxon>Eukaryota</taxon>
        <taxon>Fungi</taxon>
        <taxon>Dikarya</taxon>
        <taxon>Ascomycota</taxon>
        <taxon>Pezizomycotina</taxon>
        <taxon>Sordariomycetes</taxon>
        <taxon>Hypocreomycetidae</taxon>
        <taxon>Hypocreales</taxon>
        <taxon>Cordycipitaceae</taxon>
        <taxon>Beauveria</taxon>
        <taxon>Beauveria brongniartii</taxon>
    </lineage>
</organism>
<reference evidence="3 4" key="1">
    <citation type="journal article" date="2016" name="Genome Biol. Evol.">
        <title>Divergent and convergent evolution of fungal pathogenicity.</title>
        <authorList>
            <person name="Shang Y."/>
            <person name="Xiao G."/>
            <person name="Zheng P."/>
            <person name="Cen K."/>
            <person name="Zhan S."/>
            <person name="Wang C."/>
        </authorList>
    </citation>
    <scope>NUCLEOTIDE SEQUENCE [LARGE SCALE GENOMIC DNA]</scope>
    <source>
        <strain evidence="3 4">RCEF 3172</strain>
    </source>
</reference>
<feature type="chain" id="PRO_5007882729" evidence="1">
    <location>
        <begin position="19"/>
        <end position="183"/>
    </location>
</feature>
<protein>
    <submittedName>
        <fullName evidence="3">Cupin superfamily protein</fullName>
    </submittedName>
</protein>
<dbReference type="Pfam" id="PF06172">
    <property type="entry name" value="Cupin_5"/>
    <property type="match status" value="1"/>
</dbReference>
<dbReference type="OrthoDB" id="6614653at2759"/>
<dbReference type="InterPro" id="IPR039935">
    <property type="entry name" value="YML079W-like"/>
</dbReference>